<evidence type="ECO:0000313" key="2">
    <source>
        <dbReference type="Proteomes" id="UP000809243"/>
    </source>
</evidence>
<reference evidence="1" key="1">
    <citation type="submission" date="2021-01" db="EMBL/GenBank/DDBJ databases">
        <title>Active Sulfur Cycling in an Early Earth Analoge.</title>
        <authorList>
            <person name="Hahn C.R."/>
            <person name="Youssef N.H."/>
            <person name="Elshahed M."/>
        </authorList>
    </citation>
    <scope>NUCLEOTIDE SEQUENCE</scope>
    <source>
        <strain evidence="1">Zod_Metabat.1151</strain>
    </source>
</reference>
<accession>A0A938YSG9</accession>
<gene>
    <name evidence="1" type="ORF">JW744_02130</name>
</gene>
<sequence>MTARNSILLIIKQQPGIDYNALLNKIASNYGSIESARAALSRSLRYLNALGMVARRENSLFATAKGAASLNSEMKNKLLLRLNETVKGKNAPHQIDSIVQMLHTLIERSKQDPDLLKAAKGSVGFYVTDLSELSSSVGKRIHSMQYLERVLRQEIDSLKELDFPDFKSLEWSAHTKKSISAVAKKSNSPEFVAECLNEGFMQKAVQALGLRAQQNDLFIEESRLPEFLKFLEGNSQLERNQVNLYLGAIKIIIDYPHVSIIAPCKQLEKLLGKKK</sequence>
<protein>
    <submittedName>
        <fullName evidence="1">Uncharacterized protein</fullName>
    </submittedName>
</protein>
<dbReference type="Proteomes" id="UP000809243">
    <property type="component" value="Unassembled WGS sequence"/>
</dbReference>
<proteinExistence type="predicted"/>
<dbReference type="EMBL" id="JAFGDB010000034">
    <property type="protein sequence ID" value="MBN2067242.1"/>
    <property type="molecule type" value="Genomic_DNA"/>
</dbReference>
<name>A0A938YSG9_9ARCH</name>
<dbReference type="AlphaFoldDB" id="A0A938YSG9"/>
<comment type="caution">
    <text evidence="1">The sequence shown here is derived from an EMBL/GenBank/DDBJ whole genome shotgun (WGS) entry which is preliminary data.</text>
</comment>
<organism evidence="1 2">
    <name type="scientific">Candidatus Iainarchaeum sp</name>
    <dbReference type="NCBI Taxonomy" id="3101447"/>
    <lineage>
        <taxon>Archaea</taxon>
        <taxon>Candidatus Iainarchaeota</taxon>
        <taxon>Candidatus Iainarchaeia</taxon>
        <taxon>Candidatus Iainarchaeales</taxon>
        <taxon>Candidatus Iainarchaeaceae</taxon>
        <taxon>Candidatus Iainarchaeum</taxon>
    </lineage>
</organism>
<evidence type="ECO:0000313" key="1">
    <source>
        <dbReference type="EMBL" id="MBN2067242.1"/>
    </source>
</evidence>